<organism evidence="3 4">
    <name type="scientific">Spirulina subsalsa FACHB-351</name>
    <dbReference type="NCBI Taxonomy" id="234711"/>
    <lineage>
        <taxon>Bacteria</taxon>
        <taxon>Bacillati</taxon>
        <taxon>Cyanobacteriota</taxon>
        <taxon>Cyanophyceae</taxon>
        <taxon>Spirulinales</taxon>
        <taxon>Spirulinaceae</taxon>
        <taxon>Spirulina</taxon>
    </lineage>
</organism>
<dbReference type="InterPro" id="IPR026870">
    <property type="entry name" value="Zinc_ribbon_dom"/>
</dbReference>
<name>A0ABT3L3W1_9CYAN</name>
<dbReference type="Pfam" id="PF13809">
    <property type="entry name" value="Tubulin_2"/>
    <property type="match status" value="1"/>
</dbReference>
<dbReference type="InterPro" id="IPR036525">
    <property type="entry name" value="Tubulin/FtsZ_GTPase_sf"/>
</dbReference>
<protein>
    <submittedName>
        <fullName evidence="3">Zinc-ribbon domain-containing protein</fullName>
    </submittedName>
</protein>
<dbReference type="RefSeq" id="WP_265263927.1">
    <property type="nucleotide sequence ID" value="NZ_JAIHOM010000030.1"/>
</dbReference>
<proteinExistence type="predicted"/>
<reference evidence="3 4" key="1">
    <citation type="submission" date="2021-08" db="EMBL/GenBank/DDBJ databases">
        <title>Draft genome sequence of Spirulina subsalsa with high tolerance to salinity and hype-accumulation of phycocyanin.</title>
        <authorList>
            <person name="Pei H."/>
            <person name="Jiang L."/>
        </authorList>
    </citation>
    <scope>NUCLEOTIDE SEQUENCE [LARGE SCALE GENOMIC DNA]</scope>
    <source>
        <strain evidence="3 4">FACHB-351</strain>
    </source>
</reference>
<comment type="caution">
    <text evidence="3">The sequence shown here is derived from an EMBL/GenBank/DDBJ whole genome shotgun (WGS) entry which is preliminary data.</text>
</comment>
<dbReference type="InterPro" id="IPR025904">
    <property type="entry name" value="Tubulin-like"/>
</dbReference>
<dbReference type="SUPFAM" id="SSF52490">
    <property type="entry name" value="Tubulin nucleotide-binding domain-like"/>
    <property type="match status" value="1"/>
</dbReference>
<gene>
    <name evidence="3" type="ORF">K4A83_07855</name>
</gene>
<sequence>MVAVEEKSMVPTVIIGIGGTGAEVAARVRRLVEETYGNLKNFPIISFLLVDTDKDYKITEPEAAGSPFKDNEKHWARVSGKVVRDIVSDMSNFPWINSWFPSELERNISSLEAGAGQIRACGRFALFCNYAEIQSKFLEAVRRTKGHENFMQDRYGIKVNTSGINVFLTGSLSGGTGSGMILDLGYCIRNWLKGESSPIVTAIVPMPSAFAGISVGDRVLANGYAAMMEFSYFADYRTEYVAQFSRQLSDEVRSKLPPFDFTYLVGTKNGESDFKLAQIREIIAQNIFLDLTSEFSPHKRSIRDNIKGAWAQADPGGRGYPKNFMSFGLSTIEIPIAHIRGSLSSRLAQDFIGWWQNEQALLPPQMLDFVRGDILKRLRLSEIELITDLSAAQDRPYLTVIAEWINQIRQEIINENWLQCTQQGVNVLAAERGKILNFLNGYLKPKVDEYERDHFRELSPDERLHGDFWGRMYDNRDQAIVRGRQVLEEELYRILEDRTQGPKFAESFLLTTRQIFTDLSEKFRNQEERIWQPNEIKSQQQYEKALADLNEFKDKFGISKQSKMEEFCQGALTGLEGYFVAKIQRKTRALAREVLARLQDHLTGLERRFNRLQQRLTTLRDFFQEEADRQADRADALQINGIKLFDRQELNGLYQDFIERHAGATQGSKTAYELGMDGLCSTLSGDILQQLSPLWKATRRADEIMRLLDLIEIPDVQDEDIREMIGDRTKQVILNAPAGSKMQQDLAACDRLLKKYNDDQEIINNIRIAYNKSKPLILMDKAVLGGQDAGFTPALNTNVALLGGRNTPDPAAQKLLPKIKEFVGNDDDIKPLGDVERHRIVFVQETGGFSLRCIDGMKELRQSYQDWKSEFILAKRAQQRGEYKDLPIPVHIQKEPPFWDIFPEDVKIYELVVEARSLGILRLETNRTTGENVVRYTKQTAIGAENVDIASSWAEAPQVLEVKACRDDREAIQTQVNSRLVGAETDNQKQALFSQLTDYLEQRAIELDKDGGKDSPEYKRESFIILNLIQTYKLNPGLSAGEVIDPPAPPIETAPIQDTPKSLIHVFCTQCGAQNPLESNFCFKCGGKLTK</sequence>
<evidence type="ECO:0000313" key="3">
    <source>
        <dbReference type="EMBL" id="MCW6036186.1"/>
    </source>
</evidence>
<accession>A0ABT3L3W1</accession>
<dbReference type="Pfam" id="PF13240">
    <property type="entry name" value="Zn_Ribbon_1"/>
    <property type="match status" value="1"/>
</dbReference>
<dbReference type="Gene3D" id="3.40.50.1440">
    <property type="entry name" value="Tubulin/FtsZ, GTPase domain"/>
    <property type="match status" value="1"/>
</dbReference>
<feature type="domain" description="Zinc-ribbon" evidence="2">
    <location>
        <begin position="1067"/>
        <end position="1089"/>
    </location>
</feature>
<dbReference type="Proteomes" id="UP001526426">
    <property type="component" value="Unassembled WGS sequence"/>
</dbReference>
<keyword evidence="4" id="KW-1185">Reference proteome</keyword>
<keyword evidence="1" id="KW-0175">Coiled coil</keyword>
<dbReference type="EMBL" id="JAIHOM010000030">
    <property type="protein sequence ID" value="MCW6036186.1"/>
    <property type="molecule type" value="Genomic_DNA"/>
</dbReference>
<evidence type="ECO:0000313" key="4">
    <source>
        <dbReference type="Proteomes" id="UP001526426"/>
    </source>
</evidence>
<evidence type="ECO:0000256" key="1">
    <source>
        <dbReference type="SAM" id="Coils"/>
    </source>
</evidence>
<feature type="coiled-coil region" evidence="1">
    <location>
        <begin position="588"/>
        <end position="615"/>
    </location>
</feature>
<evidence type="ECO:0000259" key="2">
    <source>
        <dbReference type="Pfam" id="PF13240"/>
    </source>
</evidence>